<organism evidence="2 3">
    <name type="scientific">Marinomonas arenicola</name>
    <dbReference type="NCBI Taxonomy" id="569601"/>
    <lineage>
        <taxon>Bacteria</taxon>
        <taxon>Pseudomonadati</taxon>
        <taxon>Pseudomonadota</taxon>
        <taxon>Gammaproteobacteria</taxon>
        <taxon>Oceanospirillales</taxon>
        <taxon>Oceanospirillaceae</taxon>
        <taxon>Marinomonas</taxon>
    </lineage>
</organism>
<feature type="transmembrane region" description="Helical" evidence="1">
    <location>
        <begin position="44"/>
        <end position="64"/>
    </location>
</feature>
<sequence length="101" mass="11115">MPLMWVVIGTFVQLGLGGYMVIASIFAGGAVAQHHALTPFDDQVLSSSFFVLPLSFVITAIIVLVQYWKGGSVASFWWYAVPWGVVALYVIYCLVFLKPEV</sequence>
<comment type="caution">
    <text evidence="2">The sequence shown here is derived from an EMBL/GenBank/DDBJ whole genome shotgun (WGS) entry which is preliminary data.</text>
</comment>
<gene>
    <name evidence="2" type="ORF">V6242_09230</name>
</gene>
<name>A0ABU9G4B4_9GAMM</name>
<keyword evidence="1" id="KW-1133">Transmembrane helix</keyword>
<evidence type="ECO:0000313" key="3">
    <source>
        <dbReference type="Proteomes" id="UP001379949"/>
    </source>
</evidence>
<proteinExistence type="predicted"/>
<dbReference type="EMBL" id="JBAKAR010000006">
    <property type="protein sequence ID" value="MEL0613330.1"/>
    <property type="molecule type" value="Genomic_DNA"/>
</dbReference>
<evidence type="ECO:0000256" key="1">
    <source>
        <dbReference type="SAM" id="Phobius"/>
    </source>
</evidence>
<dbReference type="RefSeq" id="WP_133003186.1">
    <property type="nucleotide sequence ID" value="NZ_BAAAFB010000004.1"/>
</dbReference>
<keyword evidence="1" id="KW-0812">Transmembrane</keyword>
<feature type="transmembrane region" description="Helical" evidence="1">
    <location>
        <begin position="6"/>
        <end position="32"/>
    </location>
</feature>
<reference evidence="2 3" key="1">
    <citation type="submission" date="2024-02" db="EMBL/GenBank/DDBJ databases">
        <title>Bacteria isolated from the canopy kelp, Nereocystis luetkeana.</title>
        <authorList>
            <person name="Pfister C.A."/>
            <person name="Younker I.T."/>
            <person name="Light S.H."/>
        </authorList>
    </citation>
    <scope>NUCLEOTIDE SEQUENCE [LARGE SCALE GENOMIC DNA]</scope>
    <source>
        <strain evidence="2 3">TI.4.07</strain>
    </source>
</reference>
<keyword evidence="1" id="KW-0472">Membrane</keyword>
<evidence type="ECO:0000313" key="2">
    <source>
        <dbReference type="EMBL" id="MEL0613330.1"/>
    </source>
</evidence>
<keyword evidence="3" id="KW-1185">Reference proteome</keyword>
<feature type="transmembrane region" description="Helical" evidence="1">
    <location>
        <begin position="76"/>
        <end position="97"/>
    </location>
</feature>
<dbReference type="Proteomes" id="UP001379949">
    <property type="component" value="Unassembled WGS sequence"/>
</dbReference>
<accession>A0ABU9G4B4</accession>
<protein>
    <submittedName>
        <fullName evidence="2">Uncharacterized protein</fullName>
    </submittedName>
</protein>